<comment type="caution">
    <text evidence="1">The sequence shown here is derived from an EMBL/GenBank/DDBJ whole genome shotgun (WGS) entry which is preliminary data.</text>
</comment>
<feature type="non-terminal residue" evidence="1">
    <location>
        <position position="1"/>
    </location>
</feature>
<reference evidence="1 2" key="1">
    <citation type="submission" date="2020-11" db="EMBL/GenBank/DDBJ databases">
        <title>P. mediterranea TC4 genome.</title>
        <authorList>
            <person name="Molmeret M."/>
        </authorList>
    </citation>
    <scope>NUCLEOTIDE SEQUENCE [LARGE SCALE GENOMIC DNA]</scope>
    <source>
        <strain evidence="1 2">TC4</strain>
    </source>
</reference>
<name>A0ABS0A7K8_9FLAO</name>
<dbReference type="SUPFAM" id="SSF52768">
    <property type="entry name" value="Arginase/deacetylase"/>
    <property type="match status" value="1"/>
</dbReference>
<proteinExistence type="predicted"/>
<sequence>FAEKNVVGFDIVELCPNPSEKSSDFLAAKLYYKMLSYKFKDIALEGEDGYEANNAFTKSGLKKMKNIED</sequence>
<evidence type="ECO:0000313" key="1">
    <source>
        <dbReference type="EMBL" id="MBF4985322.1"/>
    </source>
</evidence>
<dbReference type="Proteomes" id="UP001194729">
    <property type="component" value="Unassembled WGS sequence"/>
</dbReference>
<dbReference type="EMBL" id="JADKYU010000708">
    <property type="protein sequence ID" value="MBF4985322.1"/>
    <property type="molecule type" value="Genomic_DNA"/>
</dbReference>
<organism evidence="1 2">
    <name type="scientific">Nonlabens mediterrranea</name>
    <dbReference type="NCBI Taxonomy" id="1419947"/>
    <lineage>
        <taxon>Bacteria</taxon>
        <taxon>Pseudomonadati</taxon>
        <taxon>Bacteroidota</taxon>
        <taxon>Flavobacteriia</taxon>
        <taxon>Flavobacteriales</taxon>
        <taxon>Flavobacteriaceae</taxon>
        <taxon>Nonlabens</taxon>
    </lineage>
</organism>
<dbReference type="InterPro" id="IPR023696">
    <property type="entry name" value="Ureohydrolase_dom_sf"/>
</dbReference>
<gene>
    <name evidence="1" type="ORF">FNJ87_13615</name>
</gene>
<evidence type="ECO:0000313" key="2">
    <source>
        <dbReference type="Proteomes" id="UP001194729"/>
    </source>
</evidence>
<accession>A0ABS0A7K8</accession>
<protein>
    <submittedName>
        <fullName evidence="1">Agmatinase</fullName>
    </submittedName>
</protein>
<keyword evidence="2" id="KW-1185">Reference proteome</keyword>